<sequence>MQMIIDCWNPGADLPNPPKPEIEHAEETEIDQSQGVRSLDDEIANHEILDLGRQEDFFLANKGKKCDVLMEDVIDVALEPRDMLKTQQFIGSITPAELRLYLPDRLKSGEKPGKLFARFSLGAIVTPLETVNSSRDLLSKASTPDEHAEPAKLPDLSTKQKRLKDLLYPKSVSEDAIVAPHHDNNITNIDIKGVGSGEPEIYLNGEVVEKQNKNKQPKELSKEQNETRVESALVS</sequence>
<dbReference type="eggNOG" id="ENOG502SXDQ">
    <property type="taxonomic scope" value="Eukaryota"/>
</dbReference>
<evidence type="ECO:0000313" key="2">
    <source>
        <dbReference type="EMBL" id="EDO06044.1"/>
    </source>
</evidence>
<name>A7ASY3_BABBO</name>
<dbReference type="VEuPathDB" id="PiroplasmaDB:BBOV_II000840"/>
<evidence type="ECO:0000313" key="3">
    <source>
        <dbReference type="Proteomes" id="UP000002173"/>
    </source>
</evidence>
<feature type="region of interest" description="Disordered" evidence="1">
    <location>
        <begin position="136"/>
        <end position="156"/>
    </location>
</feature>
<dbReference type="AlphaFoldDB" id="A7ASY3"/>
<reference evidence="2 3" key="1">
    <citation type="journal article" date="2007" name="PLoS Pathog.">
        <title>Genome sequence of Babesia bovis and comparative analysis of apicomplexan hemoprotozoa.</title>
        <authorList>
            <person name="Brayton K.A."/>
            <person name="Lau A.O.T."/>
            <person name="Herndon D.R."/>
            <person name="Hannick L."/>
            <person name="Kappmeyer L.S."/>
            <person name="Berens S.J."/>
            <person name="Bidwell S.L."/>
            <person name="Brown W.C."/>
            <person name="Crabtree J."/>
            <person name="Fadrosh D."/>
            <person name="Feldblum T."/>
            <person name="Forberger H.A."/>
            <person name="Haas B.J."/>
            <person name="Howell J.M."/>
            <person name="Khouri H."/>
            <person name="Koo H."/>
            <person name="Mann D.J."/>
            <person name="Norimine J."/>
            <person name="Paulsen I.T."/>
            <person name="Radune D."/>
            <person name="Ren Q."/>
            <person name="Smith R.K. Jr."/>
            <person name="Suarez C.E."/>
            <person name="White O."/>
            <person name="Wortman J.R."/>
            <person name="Knowles D.P. Jr."/>
            <person name="McElwain T.F."/>
            <person name="Nene V.M."/>
        </authorList>
    </citation>
    <scope>NUCLEOTIDE SEQUENCE [LARGE SCALE GENOMIC DNA]</scope>
    <source>
        <strain evidence="2">T2Bo</strain>
    </source>
</reference>
<dbReference type="Proteomes" id="UP000002173">
    <property type="component" value="Chromosome 2"/>
</dbReference>
<feature type="compositionally biased region" description="Basic and acidic residues" evidence="1">
    <location>
        <begin position="207"/>
        <end position="229"/>
    </location>
</feature>
<keyword evidence="3" id="KW-1185">Reference proteome</keyword>
<dbReference type="EMBL" id="AAXT01000003">
    <property type="protein sequence ID" value="EDO06044.1"/>
    <property type="molecule type" value="Genomic_DNA"/>
</dbReference>
<proteinExistence type="predicted"/>
<evidence type="ECO:0000256" key="1">
    <source>
        <dbReference type="SAM" id="MobiDB-lite"/>
    </source>
</evidence>
<dbReference type="InParanoid" id="A7ASY3"/>
<dbReference type="OMA" id="HAGQREQ"/>
<feature type="region of interest" description="Disordered" evidence="1">
    <location>
        <begin position="207"/>
        <end position="235"/>
    </location>
</feature>
<organism evidence="2 3">
    <name type="scientific">Babesia bovis</name>
    <dbReference type="NCBI Taxonomy" id="5865"/>
    <lineage>
        <taxon>Eukaryota</taxon>
        <taxon>Sar</taxon>
        <taxon>Alveolata</taxon>
        <taxon>Apicomplexa</taxon>
        <taxon>Aconoidasida</taxon>
        <taxon>Piroplasmida</taxon>
        <taxon>Babesiidae</taxon>
        <taxon>Babesia</taxon>
    </lineage>
</organism>
<feature type="compositionally biased region" description="Basic and acidic residues" evidence="1">
    <location>
        <begin position="143"/>
        <end position="152"/>
    </location>
</feature>
<comment type="caution">
    <text evidence="2">The sequence shown here is derived from an EMBL/GenBank/DDBJ whole genome shotgun (WGS) entry which is preliminary data.</text>
</comment>
<gene>
    <name evidence="2" type="ORF">BBOV_II000840</name>
</gene>
<protein>
    <submittedName>
        <fullName evidence="2">Uncharacterized protein</fullName>
    </submittedName>
</protein>
<accession>A7ASY3</accession>